<dbReference type="Gene3D" id="2.40.10.170">
    <property type="match status" value="1"/>
</dbReference>
<keyword evidence="6 9" id="KW-0067">ATP-binding</keyword>
<dbReference type="EC" id="3.6.4.-" evidence="9"/>
<dbReference type="SMART" id="SM00982">
    <property type="entry name" value="TRCF"/>
    <property type="match status" value="1"/>
</dbReference>
<dbReference type="Pfam" id="PF17757">
    <property type="entry name" value="UvrB_inter"/>
    <property type="match status" value="1"/>
</dbReference>
<keyword evidence="7 9" id="KW-0238">DNA-binding</keyword>
<dbReference type="CDD" id="cd17991">
    <property type="entry name" value="DEXHc_TRCF"/>
    <property type="match status" value="1"/>
</dbReference>
<accession>A0A1I2FA79</accession>
<comment type="subcellular location">
    <subcellularLocation>
        <location evidence="9">Cytoplasm</location>
    </subcellularLocation>
</comment>
<dbReference type="Gene3D" id="3.40.50.300">
    <property type="entry name" value="P-loop containing nucleotide triphosphate hydrolases"/>
    <property type="match status" value="2"/>
</dbReference>
<gene>
    <name evidence="9" type="primary">mfd</name>
    <name evidence="12" type="ORF">SAMN04488541_101321</name>
</gene>
<keyword evidence="13" id="KW-1185">Reference proteome</keyword>
<dbReference type="PROSITE" id="PS51192">
    <property type="entry name" value="HELICASE_ATP_BIND_1"/>
    <property type="match status" value="1"/>
</dbReference>
<keyword evidence="8 9" id="KW-0234">DNA repair</keyword>
<reference evidence="12 13" key="1">
    <citation type="submission" date="2016-10" db="EMBL/GenBank/DDBJ databases">
        <authorList>
            <person name="de Groot N.N."/>
        </authorList>
    </citation>
    <scope>NUCLEOTIDE SEQUENCE [LARGE SCALE GENOMIC DNA]</scope>
    <source>
        <strain>GEY</strain>
        <strain evidence="13">DSM 9560</strain>
    </source>
</reference>
<dbReference type="InterPro" id="IPR027417">
    <property type="entry name" value="P-loop_NTPase"/>
</dbReference>
<dbReference type="AlphaFoldDB" id="A0A1I2FA79"/>
<dbReference type="InterPro" id="IPR014001">
    <property type="entry name" value="Helicase_ATP-bd"/>
</dbReference>
<dbReference type="GO" id="GO:0016787">
    <property type="term" value="F:hydrolase activity"/>
    <property type="evidence" value="ECO:0007669"/>
    <property type="project" value="UniProtKB-KW"/>
</dbReference>
<dbReference type="GO" id="GO:0006355">
    <property type="term" value="P:regulation of DNA-templated transcription"/>
    <property type="evidence" value="ECO:0007669"/>
    <property type="project" value="UniProtKB-UniRule"/>
</dbReference>
<evidence type="ECO:0000259" key="11">
    <source>
        <dbReference type="PROSITE" id="PS51194"/>
    </source>
</evidence>
<keyword evidence="5 12" id="KW-0347">Helicase</keyword>
<dbReference type="InterPro" id="IPR036101">
    <property type="entry name" value="CarD-like/TRCF_RID_sf"/>
</dbReference>
<organism evidence="12 13">
    <name type="scientific">Thermoflexibacter ruber</name>
    <dbReference type="NCBI Taxonomy" id="1003"/>
    <lineage>
        <taxon>Bacteria</taxon>
        <taxon>Pseudomonadati</taxon>
        <taxon>Bacteroidota</taxon>
        <taxon>Cytophagia</taxon>
        <taxon>Cytophagales</taxon>
        <taxon>Thermoflexibacteraceae</taxon>
        <taxon>Thermoflexibacter</taxon>
    </lineage>
</organism>
<feature type="domain" description="Helicase C-terminal" evidence="11">
    <location>
        <begin position="763"/>
        <end position="917"/>
    </location>
</feature>
<dbReference type="Gene3D" id="3.40.50.11180">
    <property type="match status" value="1"/>
</dbReference>
<dbReference type="Pfam" id="PF02559">
    <property type="entry name" value="CarD_TRCF_RID"/>
    <property type="match status" value="1"/>
</dbReference>
<evidence type="ECO:0000313" key="12">
    <source>
        <dbReference type="EMBL" id="SFF02105.1"/>
    </source>
</evidence>
<dbReference type="STRING" id="1003.SAMN04488541_101321"/>
<evidence type="ECO:0000256" key="1">
    <source>
        <dbReference type="ARBA" id="ARBA00022490"/>
    </source>
</evidence>
<dbReference type="PANTHER" id="PTHR47964">
    <property type="entry name" value="ATP-DEPENDENT DNA HELICASE HOMOLOG RECG, CHLOROPLASTIC"/>
    <property type="match status" value="1"/>
</dbReference>
<comment type="function">
    <text evidence="9">Couples transcription and DNA repair by recognizing RNA polymerase (RNAP) stalled at DNA lesions. Mediates ATP-dependent release of RNAP and its truncated transcript from the DNA, and recruitment of nucleotide excision repair machinery to the damaged site.</text>
</comment>
<dbReference type="SMART" id="SM00487">
    <property type="entry name" value="DEXDc"/>
    <property type="match status" value="1"/>
</dbReference>
<dbReference type="InterPro" id="IPR003711">
    <property type="entry name" value="CarD-like/TRCF_RID"/>
</dbReference>
<dbReference type="SMART" id="SM00490">
    <property type="entry name" value="HELICc"/>
    <property type="match status" value="1"/>
</dbReference>
<feature type="domain" description="Helicase ATP-binding" evidence="10">
    <location>
        <begin position="581"/>
        <end position="742"/>
    </location>
</feature>
<dbReference type="RefSeq" id="WP_091543951.1">
    <property type="nucleotide sequence ID" value="NZ_FONY01000013.1"/>
</dbReference>
<dbReference type="GO" id="GO:0003684">
    <property type="term" value="F:damaged DNA binding"/>
    <property type="evidence" value="ECO:0007669"/>
    <property type="project" value="InterPro"/>
</dbReference>
<dbReference type="Proteomes" id="UP000199513">
    <property type="component" value="Unassembled WGS sequence"/>
</dbReference>
<dbReference type="Pfam" id="PF00271">
    <property type="entry name" value="Helicase_C"/>
    <property type="match status" value="1"/>
</dbReference>
<evidence type="ECO:0000256" key="5">
    <source>
        <dbReference type="ARBA" id="ARBA00022806"/>
    </source>
</evidence>
<dbReference type="OrthoDB" id="9804325at2"/>
<keyword evidence="4 9" id="KW-0378">Hydrolase</keyword>
<evidence type="ECO:0000256" key="9">
    <source>
        <dbReference type="HAMAP-Rule" id="MF_00969"/>
    </source>
</evidence>
<dbReference type="SUPFAM" id="SSF141259">
    <property type="entry name" value="CarD-like"/>
    <property type="match status" value="1"/>
</dbReference>
<dbReference type="PANTHER" id="PTHR47964:SF1">
    <property type="entry name" value="ATP-DEPENDENT DNA HELICASE HOMOLOG RECG, CHLOROPLASTIC"/>
    <property type="match status" value="1"/>
</dbReference>
<sequence length="1124" mass="128535">MKVEDFVKKYTQDTIVQSIAETLKGEKYKHLKLKGLVGSLDAVVASALYLLQPAFSHIFVLHDKEEAYYFANDLQNLLPNKEILFFPTSYKRPYQFEETENANVLQRAEVLSRINQNRVLGSSKGDLIVSYPEALTEKVINKKSLVENTYPLKVGDSLDLEFLGEVLQSYEFERTDFVYEAGQFAIRGGIIDIFSYSNEKPYRLELFGNEIESIRTFDPISQLSEEVLEHIIIIPNVGAKLFYEVRESFFKFITPSTLLWFKDLGLTKEIIQKYFEKATEAFETTLSGGNIQLISKPEDLFETADSFTTLASEFVQIEFGKKFISGVGVGQTFSFEAKPQPSFHKDFNKIGEHLDEMQINGYQAIIFSDSAKQLQRLSFIFEETNPNIHFEQVLTSLREGFSDKNLNLCAYTDHQLFERFHRYKSKENYSKSKAMTLKELRSLQIGDFVTHVDHGIARFAGLEKVEVNGKMQESIRLVFRDDDLLYINIHSLHKIAKFTGKEGTVPSLNKLGSQEWDNKKKAVRKKVQDIARELISLYAKRREAKGFAFSKDNYLQAELESSFLYEDTPDQAKATAEVKTDMEKPYPMDRLVCGDVGFGKTEVAIRAAFKAVCDSKQVAVLVPTTILAIQHFKTFKERLKDLPCKVDYINRFRTTKEINQVLKDLKEGKIDILIGTHRIVNDDVVFKDLGLMIIDEEQKFGVKVKEKLKHHKVNVDSLTLTATPIPRTLHFSLMGARDLSIIATPPPNRQPVSTEIHTFSDELIRDAIRYELERGGQVFFVHNRVADIDSIANIVLRLVPDAKICIAHGQMDGALLEKTMLKFIDGEYDILISTNIIESGLDIPNANTIIINNAHHFGLADLHQMRGRVGRSNRKAFCYLLTPMLQGLTADSRKRLSALEEFSEVGDGFRISMRDLDIRGAGDLLGAEQSGFISDLGFEMYHQILDEAIQDLKENEFKSLFENELENVVNAVKKEDFVKDCAIETDLEILIPDSYVTNISERLQLYTQADKLENEEEMEKFKKMLTDRFGKLPEQVEDLLKTVKLRWLAKKIGLEKLVLKNQTLKGYFAQNDLYFQSEIFGRVLAFVQKHNKICKLKETNKGATLIIEEVKSIERAMNLLREIQ</sequence>
<dbReference type="SUPFAM" id="SSF52540">
    <property type="entry name" value="P-loop containing nucleoside triphosphate hydrolases"/>
    <property type="match status" value="3"/>
</dbReference>
<dbReference type="GO" id="GO:0000716">
    <property type="term" value="P:transcription-coupled nucleotide-excision repair, DNA damage recognition"/>
    <property type="evidence" value="ECO:0007669"/>
    <property type="project" value="UniProtKB-UniRule"/>
</dbReference>
<dbReference type="Pfam" id="PF03461">
    <property type="entry name" value="TRCF"/>
    <property type="match status" value="1"/>
</dbReference>
<evidence type="ECO:0000256" key="2">
    <source>
        <dbReference type="ARBA" id="ARBA00022741"/>
    </source>
</evidence>
<keyword evidence="1 9" id="KW-0963">Cytoplasm</keyword>
<dbReference type="InterPro" id="IPR047112">
    <property type="entry name" value="RecG/Mfd"/>
</dbReference>
<dbReference type="GO" id="GO:0003678">
    <property type="term" value="F:DNA helicase activity"/>
    <property type="evidence" value="ECO:0007669"/>
    <property type="project" value="TreeGrafter"/>
</dbReference>
<dbReference type="PROSITE" id="PS51194">
    <property type="entry name" value="HELICASE_CTER"/>
    <property type="match status" value="1"/>
</dbReference>
<dbReference type="EMBL" id="FONY01000013">
    <property type="protein sequence ID" value="SFF02105.1"/>
    <property type="molecule type" value="Genomic_DNA"/>
</dbReference>
<evidence type="ECO:0000313" key="13">
    <source>
        <dbReference type="Proteomes" id="UP000199513"/>
    </source>
</evidence>
<proteinExistence type="inferred from homology"/>
<evidence type="ECO:0000256" key="8">
    <source>
        <dbReference type="ARBA" id="ARBA00023204"/>
    </source>
</evidence>
<dbReference type="InterPro" id="IPR011545">
    <property type="entry name" value="DEAD/DEAH_box_helicase_dom"/>
</dbReference>
<comment type="similarity">
    <text evidence="9">In the N-terminal section; belongs to the UvrB family.</text>
</comment>
<dbReference type="Pfam" id="PF00270">
    <property type="entry name" value="DEAD"/>
    <property type="match status" value="1"/>
</dbReference>
<dbReference type="InterPro" id="IPR001650">
    <property type="entry name" value="Helicase_C-like"/>
</dbReference>
<protein>
    <recommendedName>
        <fullName evidence="9">Transcription-repair-coupling factor</fullName>
        <shortName evidence="9">TRCF</shortName>
        <ecNumber evidence="9">3.6.4.-</ecNumber>
    </recommendedName>
</protein>
<keyword evidence="2 9" id="KW-0547">Nucleotide-binding</keyword>
<comment type="similarity">
    <text evidence="9">In the C-terminal section; belongs to the helicase family. RecG subfamily.</text>
</comment>
<keyword evidence="3 9" id="KW-0227">DNA damage</keyword>
<evidence type="ECO:0000256" key="3">
    <source>
        <dbReference type="ARBA" id="ARBA00022763"/>
    </source>
</evidence>
<dbReference type="InterPro" id="IPR005118">
    <property type="entry name" value="TRCF_C"/>
</dbReference>
<evidence type="ECO:0000256" key="6">
    <source>
        <dbReference type="ARBA" id="ARBA00022840"/>
    </source>
</evidence>
<dbReference type="Gene3D" id="3.30.2060.10">
    <property type="entry name" value="Penicillin-binding protein 1b domain"/>
    <property type="match status" value="1"/>
</dbReference>
<dbReference type="InterPro" id="IPR037235">
    <property type="entry name" value="TRCF-like_C_D7"/>
</dbReference>
<evidence type="ECO:0000256" key="7">
    <source>
        <dbReference type="ARBA" id="ARBA00023125"/>
    </source>
</evidence>
<dbReference type="SUPFAM" id="SSF143517">
    <property type="entry name" value="TRCF domain-like"/>
    <property type="match status" value="1"/>
</dbReference>
<dbReference type="NCBIfam" id="TIGR00580">
    <property type="entry name" value="mfd"/>
    <property type="match status" value="1"/>
</dbReference>
<dbReference type="Gene3D" id="3.90.1150.50">
    <property type="entry name" value="Transcription-repair-coupling factor, D7 domain"/>
    <property type="match status" value="1"/>
</dbReference>
<dbReference type="HAMAP" id="MF_00969">
    <property type="entry name" value="TRCF"/>
    <property type="match status" value="1"/>
</dbReference>
<dbReference type="GO" id="GO:0005524">
    <property type="term" value="F:ATP binding"/>
    <property type="evidence" value="ECO:0007669"/>
    <property type="project" value="UniProtKB-UniRule"/>
</dbReference>
<dbReference type="SMART" id="SM01058">
    <property type="entry name" value="CarD_TRCF"/>
    <property type="match status" value="1"/>
</dbReference>
<dbReference type="InterPro" id="IPR041471">
    <property type="entry name" value="UvrB_inter"/>
</dbReference>
<name>A0A1I2FA79_9BACT</name>
<dbReference type="GO" id="GO:0005737">
    <property type="term" value="C:cytoplasm"/>
    <property type="evidence" value="ECO:0007669"/>
    <property type="project" value="UniProtKB-SubCell"/>
</dbReference>
<dbReference type="InterPro" id="IPR004576">
    <property type="entry name" value="Mfd"/>
</dbReference>
<evidence type="ECO:0000256" key="4">
    <source>
        <dbReference type="ARBA" id="ARBA00022801"/>
    </source>
</evidence>
<evidence type="ECO:0000259" key="10">
    <source>
        <dbReference type="PROSITE" id="PS51192"/>
    </source>
</evidence>